<dbReference type="Proteomes" id="UP000229976">
    <property type="component" value="Unassembled WGS sequence"/>
</dbReference>
<feature type="transmembrane region" description="Helical" evidence="3">
    <location>
        <begin position="29"/>
        <end position="46"/>
    </location>
</feature>
<reference evidence="4 5" key="1">
    <citation type="submission" date="2017-09" db="EMBL/GenBank/DDBJ databases">
        <title>Depth-based differentiation of microbial function through sediment-hosted aquifers and enrichment of novel symbionts in the deep terrestrial subsurface.</title>
        <authorList>
            <person name="Probst A.J."/>
            <person name="Ladd B."/>
            <person name="Jarett J.K."/>
            <person name="Geller-Mcgrath D.E."/>
            <person name="Sieber C.M."/>
            <person name="Emerson J.B."/>
            <person name="Anantharaman K."/>
            <person name="Thomas B.C."/>
            <person name="Malmstrom R."/>
            <person name="Stieglmeier M."/>
            <person name="Klingl A."/>
            <person name="Woyke T."/>
            <person name="Ryan C.M."/>
            <person name="Banfield J.F."/>
        </authorList>
    </citation>
    <scope>NUCLEOTIDE SEQUENCE [LARGE SCALE GENOMIC DNA]</scope>
    <source>
        <strain evidence="4">CG23_combo_of_CG06-09_8_20_14_all_39_17</strain>
    </source>
</reference>
<dbReference type="InterPro" id="IPR043130">
    <property type="entry name" value="CDP-OH_PTrfase_TM_dom"/>
</dbReference>
<evidence type="ECO:0000313" key="5">
    <source>
        <dbReference type="Proteomes" id="UP000229976"/>
    </source>
</evidence>
<comment type="caution">
    <text evidence="4">The sequence shown here is derived from an EMBL/GenBank/DDBJ whole genome shotgun (WGS) entry which is preliminary data.</text>
</comment>
<protein>
    <recommendedName>
        <fullName evidence="6">CDP-alcohol phosphatidyltransferase</fullName>
    </recommendedName>
</protein>
<feature type="transmembrane region" description="Helical" evidence="3">
    <location>
        <begin position="52"/>
        <end position="70"/>
    </location>
</feature>
<accession>A0A2G9YV74</accession>
<feature type="transmembrane region" description="Helical" evidence="3">
    <location>
        <begin position="91"/>
        <end position="109"/>
    </location>
</feature>
<dbReference type="PROSITE" id="PS00379">
    <property type="entry name" value="CDP_ALCOHOL_P_TRANSF"/>
    <property type="match status" value="1"/>
</dbReference>
<keyword evidence="3" id="KW-0812">Transmembrane</keyword>
<name>A0A2G9YV74_9BACT</name>
<dbReference type="GO" id="GO:0016780">
    <property type="term" value="F:phosphotransferase activity, for other substituted phosphate groups"/>
    <property type="evidence" value="ECO:0007669"/>
    <property type="project" value="InterPro"/>
</dbReference>
<dbReference type="EMBL" id="PCRO01000009">
    <property type="protein sequence ID" value="PIP23079.1"/>
    <property type="molecule type" value="Genomic_DNA"/>
</dbReference>
<keyword evidence="3" id="KW-0472">Membrane</keyword>
<keyword evidence="1 2" id="KW-0808">Transferase</keyword>
<evidence type="ECO:0000256" key="3">
    <source>
        <dbReference type="SAM" id="Phobius"/>
    </source>
</evidence>
<organism evidence="4 5">
    <name type="scientific">Candidatus Nealsonbacteria bacterium CG23_combo_of_CG06-09_8_20_14_all_39_17</name>
    <dbReference type="NCBI Taxonomy" id="1974722"/>
    <lineage>
        <taxon>Bacteria</taxon>
        <taxon>Candidatus Nealsoniibacteriota</taxon>
    </lineage>
</organism>
<dbReference type="GO" id="GO:0008654">
    <property type="term" value="P:phospholipid biosynthetic process"/>
    <property type="evidence" value="ECO:0007669"/>
    <property type="project" value="InterPro"/>
</dbReference>
<gene>
    <name evidence="4" type="ORF">COX37_00750</name>
</gene>
<dbReference type="InterPro" id="IPR000462">
    <property type="entry name" value="CDP-OH_P_trans"/>
</dbReference>
<evidence type="ECO:0000256" key="2">
    <source>
        <dbReference type="RuleBase" id="RU003750"/>
    </source>
</evidence>
<dbReference type="Gene3D" id="1.20.120.1760">
    <property type="match status" value="1"/>
</dbReference>
<dbReference type="InterPro" id="IPR048254">
    <property type="entry name" value="CDP_ALCOHOL_P_TRANSF_CS"/>
</dbReference>
<evidence type="ECO:0000256" key="1">
    <source>
        <dbReference type="ARBA" id="ARBA00022679"/>
    </source>
</evidence>
<sequence length="203" mass="22654">MLDEKRHWFKSLEIIIGKTFSALPITPNGYTYLSGVFALIGLYFMIVQNLPWAVIFFLLAGFLDFIDGAVARNKKTSTKTGAYLDTIFDRYVEGMILFGLLFLGLPAIWLPACAWIFLAMFGSIMTTYAKAAAKEKELVSQELKGGILSRGERLILCFSALILGIIYPDFVYTTYIVILIAILGNITVAQRIHSAIKKSPSNY</sequence>
<dbReference type="GO" id="GO:0016020">
    <property type="term" value="C:membrane"/>
    <property type="evidence" value="ECO:0007669"/>
    <property type="project" value="InterPro"/>
</dbReference>
<feature type="transmembrane region" description="Helical" evidence="3">
    <location>
        <begin position="154"/>
        <end position="183"/>
    </location>
</feature>
<dbReference type="AlphaFoldDB" id="A0A2G9YV74"/>
<dbReference type="Pfam" id="PF01066">
    <property type="entry name" value="CDP-OH_P_transf"/>
    <property type="match status" value="1"/>
</dbReference>
<keyword evidence="3" id="KW-1133">Transmembrane helix</keyword>
<evidence type="ECO:0000313" key="4">
    <source>
        <dbReference type="EMBL" id="PIP23079.1"/>
    </source>
</evidence>
<evidence type="ECO:0008006" key="6">
    <source>
        <dbReference type="Google" id="ProtNLM"/>
    </source>
</evidence>
<proteinExistence type="inferred from homology"/>
<comment type="similarity">
    <text evidence="2">Belongs to the CDP-alcohol phosphatidyltransferase class-I family.</text>
</comment>